<comment type="caution">
    <text evidence="3">The sequence shown here is derived from an EMBL/GenBank/DDBJ whole genome shotgun (WGS) entry which is preliminary data.</text>
</comment>
<organism evidence="3 4">
    <name type="scientific">Panaeolus cyanescens</name>
    <dbReference type="NCBI Taxonomy" id="181874"/>
    <lineage>
        <taxon>Eukaryota</taxon>
        <taxon>Fungi</taxon>
        <taxon>Dikarya</taxon>
        <taxon>Basidiomycota</taxon>
        <taxon>Agaricomycotina</taxon>
        <taxon>Agaricomycetes</taxon>
        <taxon>Agaricomycetidae</taxon>
        <taxon>Agaricales</taxon>
        <taxon>Agaricineae</taxon>
        <taxon>Galeropsidaceae</taxon>
        <taxon>Panaeolus</taxon>
    </lineage>
</organism>
<evidence type="ECO:0000313" key="4">
    <source>
        <dbReference type="Proteomes" id="UP000284842"/>
    </source>
</evidence>
<dbReference type="InterPro" id="IPR049233">
    <property type="entry name" value="DUF6830"/>
</dbReference>
<feature type="region of interest" description="Disordered" evidence="1">
    <location>
        <begin position="49"/>
        <end position="76"/>
    </location>
</feature>
<dbReference type="InParanoid" id="A0A409VD10"/>
<dbReference type="EMBL" id="NHTK01006126">
    <property type="protein sequence ID" value="PPQ63295.1"/>
    <property type="molecule type" value="Genomic_DNA"/>
</dbReference>
<sequence>MTSKSLPDSASDLLCHGCNTLFRPRGYVMHLSLTTNPACRRIHQQQTAASLSYDDSDNDDSDDTPGLTTDSNNVHAEECGPADVEMLDSPQNMHEDHVDLHGDQDMDEEDLEGRDGMVQEDEDPQTPMVEESDVDDADAALMQAELEGSWEPFRAGAPDETPSITGDPAPLPPAHAPRIKTRIPSGQGSTPALIVRYNDKYPTSLAGEVVSIDKNGDEVYAETVGANNSNPWAPFSSRLDWEIASWAKKRGASSTAFNELLSIDGIKEKLGLSYHTSDELNEIIDNKLPSRPQFRRHEVTIHGETVEFYSRDALECVKTLWGDPDFADDLIVQPERQYSDADKTDRIYHEMNTGKWWWSTQTAVETRTKKSRCTIVPIIISSDKTQLTLFRGQLAYPVYITIGNLPKHIRRKPSRQGQMLLAYLPTSKLAHITNKSSRRRCVSNMFHHCMQYVTKPLADAGRKGVILVSGDGKARRCYPILASYVGDYPEQALVALVKNGQCAVCATSRDEIGDPSKTQNPRSTASVIEALNTASKGSRAFTTACKEMGIKPVQSVFWKDLPDVHLYHSITPDILHQLYQGVLKHMISWIRELCGDEEIDARCRRFPPNHHIRLFMKGISPLSCVTGTEHRQISQFLLGLVADIQMPNHASNYRLVQCVRAVLDFMELARYPIHTDSTLAELQDALDDFHKFKQVFVDFGIREDFNIPKIHFMSHYVELIRRFGAPDNFNTEYTERLHIDLAKDAYAATNRKDEYSQMTRWLDRKERVIQHEKHIRRRLDTSTNSPPRVVKPPPALIPNRRIHMSKHPSTRAVSLTTLANDYGARDLRNAIVNYVLKYCNPNLSSRELEERALYYNLPFQKVPVFHRIKFVSHDMHSLRPLDNHVVDSIHIDPATRRSDGTAIPGRFDTALIQLKFGDDIATPLTPQDFRVVQVRCVFSFPKHATDQLFPGGFPHTHMAYVELFSAMSPSSMDRSTGLFKISRITDDNQRRGMLVPVDMIVGSVHLYPKFGPQAPVAWTSSNVLDKATQFYVNEFSDRFIYSLM</sequence>
<evidence type="ECO:0000256" key="1">
    <source>
        <dbReference type="SAM" id="MobiDB-lite"/>
    </source>
</evidence>
<keyword evidence="4" id="KW-1185">Reference proteome</keyword>
<dbReference type="InterPro" id="IPR041078">
    <property type="entry name" value="Plavaka"/>
</dbReference>
<evidence type="ECO:0000259" key="2">
    <source>
        <dbReference type="Pfam" id="PF20722"/>
    </source>
</evidence>
<evidence type="ECO:0000313" key="3">
    <source>
        <dbReference type="EMBL" id="PPQ63295.1"/>
    </source>
</evidence>
<dbReference type="Proteomes" id="UP000284842">
    <property type="component" value="Unassembled WGS sequence"/>
</dbReference>
<dbReference type="Pfam" id="PF18759">
    <property type="entry name" value="Plavaka"/>
    <property type="match status" value="1"/>
</dbReference>
<dbReference type="OrthoDB" id="3252362at2759"/>
<reference evidence="3 4" key="1">
    <citation type="journal article" date="2018" name="Evol. Lett.">
        <title>Horizontal gene cluster transfer increased hallucinogenic mushroom diversity.</title>
        <authorList>
            <person name="Reynolds H.T."/>
            <person name="Vijayakumar V."/>
            <person name="Gluck-Thaler E."/>
            <person name="Korotkin H.B."/>
            <person name="Matheny P.B."/>
            <person name="Slot J.C."/>
        </authorList>
    </citation>
    <scope>NUCLEOTIDE SEQUENCE [LARGE SCALE GENOMIC DNA]</scope>
    <source>
        <strain evidence="3 4">2629</strain>
    </source>
</reference>
<feature type="domain" description="DUF6830" evidence="2">
    <location>
        <begin position="799"/>
        <end position="914"/>
    </location>
</feature>
<dbReference type="Pfam" id="PF20722">
    <property type="entry name" value="DUF6830"/>
    <property type="match status" value="1"/>
</dbReference>
<dbReference type="AlphaFoldDB" id="A0A409VD10"/>
<name>A0A409VD10_9AGAR</name>
<accession>A0A409VD10</accession>
<protein>
    <recommendedName>
        <fullName evidence="2">DUF6830 domain-containing protein</fullName>
    </recommendedName>
</protein>
<gene>
    <name evidence="3" type="ORF">CVT24_006740</name>
</gene>
<feature type="compositionally biased region" description="Acidic residues" evidence="1">
    <location>
        <begin position="54"/>
        <end position="63"/>
    </location>
</feature>
<proteinExistence type="predicted"/>